<evidence type="ECO:0000256" key="5">
    <source>
        <dbReference type="ARBA" id="ARBA00023157"/>
    </source>
</evidence>
<keyword evidence="9" id="KW-1185">Reference proteome</keyword>
<dbReference type="GO" id="GO:0006508">
    <property type="term" value="P:proteolysis"/>
    <property type="evidence" value="ECO:0007669"/>
    <property type="project" value="UniProtKB-KW"/>
</dbReference>
<evidence type="ECO:0000256" key="2">
    <source>
        <dbReference type="ARBA" id="ARBA00022670"/>
    </source>
</evidence>
<feature type="chain" id="PRO_5035240350" evidence="6">
    <location>
        <begin position="21"/>
        <end position="285"/>
    </location>
</feature>
<gene>
    <name evidence="8" type="ORF">DCHRY22_LOCUS373</name>
</gene>
<dbReference type="AlphaFoldDB" id="A0A8J2Q9U8"/>
<dbReference type="SMART" id="SM00020">
    <property type="entry name" value="Tryp_SPc"/>
    <property type="match status" value="1"/>
</dbReference>
<protein>
    <submittedName>
        <fullName evidence="8">(African queen) hypothetical protein</fullName>
    </submittedName>
</protein>
<proteinExistence type="inferred from homology"/>
<comment type="caution">
    <text evidence="8">The sequence shown here is derived from an EMBL/GenBank/DDBJ whole genome shotgun (WGS) entry which is preliminary data.</text>
</comment>
<organism evidence="8 9">
    <name type="scientific">Danaus chrysippus</name>
    <name type="common">African queen</name>
    <dbReference type="NCBI Taxonomy" id="151541"/>
    <lineage>
        <taxon>Eukaryota</taxon>
        <taxon>Metazoa</taxon>
        <taxon>Ecdysozoa</taxon>
        <taxon>Arthropoda</taxon>
        <taxon>Hexapoda</taxon>
        <taxon>Insecta</taxon>
        <taxon>Pterygota</taxon>
        <taxon>Neoptera</taxon>
        <taxon>Endopterygota</taxon>
        <taxon>Lepidoptera</taxon>
        <taxon>Glossata</taxon>
        <taxon>Ditrysia</taxon>
        <taxon>Papilionoidea</taxon>
        <taxon>Nymphalidae</taxon>
        <taxon>Danainae</taxon>
        <taxon>Danaini</taxon>
        <taxon>Danaina</taxon>
        <taxon>Danaus</taxon>
        <taxon>Anosia</taxon>
    </lineage>
</organism>
<keyword evidence="6" id="KW-0732">Signal</keyword>
<sequence>MLCLWYIVLLNLVPLLLISAKFNDQQSKFRENLRIVGGRDALPGEFPYVLVIGLSVLLPNNSKIYEPYCSCACLKPTWTLTAAHCVESSRSPNIPETAESVLRYHKTSNEVGYAKILSIFINPTYTESPNFWLHNDVGLLKTESIDIPTYGKLSAVDYTTLYGFQIFAVGYGLTVDDEGRMKNALSINKTLQVVNAVIIKCNVNIHPVICLTGVCGRWSPLCPGDSGGPVIHSSGIIGVNSASIRDQCESRKNSIPKNGLETTVGMITPISPFVNWIVNVIKLNE</sequence>
<dbReference type="InterPro" id="IPR009003">
    <property type="entry name" value="Peptidase_S1_PA"/>
</dbReference>
<dbReference type="PANTHER" id="PTHR24276">
    <property type="entry name" value="POLYSERASE-RELATED"/>
    <property type="match status" value="1"/>
</dbReference>
<dbReference type="InterPro" id="IPR001254">
    <property type="entry name" value="Trypsin_dom"/>
</dbReference>
<evidence type="ECO:0000256" key="1">
    <source>
        <dbReference type="ARBA" id="ARBA00007664"/>
    </source>
</evidence>
<evidence type="ECO:0000259" key="7">
    <source>
        <dbReference type="PROSITE" id="PS50240"/>
    </source>
</evidence>
<dbReference type="Gene3D" id="2.40.10.10">
    <property type="entry name" value="Trypsin-like serine proteases"/>
    <property type="match status" value="1"/>
</dbReference>
<evidence type="ECO:0000313" key="8">
    <source>
        <dbReference type="EMBL" id="CAG9558165.1"/>
    </source>
</evidence>
<dbReference type="InterPro" id="IPR018114">
    <property type="entry name" value="TRYPSIN_HIS"/>
</dbReference>
<dbReference type="PROSITE" id="PS50240">
    <property type="entry name" value="TRYPSIN_DOM"/>
    <property type="match status" value="1"/>
</dbReference>
<evidence type="ECO:0000256" key="3">
    <source>
        <dbReference type="ARBA" id="ARBA00022801"/>
    </source>
</evidence>
<feature type="domain" description="Peptidase S1" evidence="7">
    <location>
        <begin position="35"/>
        <end position="282"/>
    </location>
</feature>
<name>A0A8J2Q9U8_9NEOP</name>
<dbReference type="InterPro" id="IPR001314">
    <property type="entry name" value="Peptidase_S1A"/>
</dbReference>
<reference evidence="8" key="1">
    <citation type="submission" date="2021-09" db="EMBL/GenBank/DDBJ databases">
        <authorList>
            <person name="Martin H S."/>
        </authorList>
    </citation>
    <scope>NUCLEOTIDE SEQUENCE</scope>
</reference>
<dbReference type="GO" id="GO:0004252">
    <property type="term" value="F:serine-type endopeptidase activity"/>
    <property type="evidence" value="ECO:0007669"/>
    <property type="project" value="InterPro"/>
</dbReference>
<keyword evidence="3" id="KW-0378">Hydrolase</keyword>
<dbReference type="PRINTS" id="PR00722">
    <property type="entry name" value="CHYMOTRYPSIN"/>
</dbReference>
<dbReference type="Pfam" id="PF00089">
    <property type="entry name" value="Trypsin"/>
    <property type="match status" value="1"/>
</dbReference>
<comment type="similarity">
    <text evidence="1">Belongs to the peptidase S1 family.</text>
</comment>
<feature type="signal peptide" evidence="6">
    <location>
        <begin position="1"/>
        <end position="20"/>
    </location>
</feature>
<dbReference type="EMBL" id="CAKASE010000043">
    <property type="protein sequence ID" value="CAG9558165.1"/>
    <property type="molecule type" value="Genomic_DNA"/>
</dbReference>
<dbReference type="PANTHER" id="PTHR24276:SF98">
    <property type="entry name" value="FI18310P1-RELATED"/>
    <property type="match status" value="1"/>
</dbReference>
<dbReference type="InterPro" id="IPR043504">
    <property type="entry name" value="Peptidase_S1_PA_chymotrypsin"/>
</dbReference>
<dbReference type="Proteomes" id="UP000789524">
    <property type="component" value="Unassembled WGS sequence"/>
</dbReference>
<keyword evidence="5" id="KW-1015">Disulfide bond</keyword>
<keyword evidence="2" id="KW-0645">Protease</keyword>
<evidence type="ECO:0000256" key="4">
    <source>
        <dbReference type="ARBA" id="ARBA00022825"/>
    </source>
</evidence>
<dbReference type="PROSITE" id="PS00134">
    <property type="entry name" value="TRYPSIN_HIS"/>
    <property type="match status" value="1"/>
</dbReference>
<keyword evidence="4" id="KW-0720">Serine protease</keyword>
<dbReference type="SUPFAM" id="SSF50494">
    <property type="entry name" value="Trypsin-like serine proteases"/>
    <property type="match status" value="1"/>
</dbReference>
<evidence type="ECO:0000313" key="9">
    <source>
        <dbReference type="Proteomes" id="UP000789524"/>
    </source>
</evidence>
<dbReference type="InterPro" id="IPR050430">
    <property type="entry name" value="Peptidase_S1"/>
</dbReference>
<accession>A0A8J2Q9U8</accession>
<evidence type="ECO:0000256" key="6">
    <source>
        <dbReference type="SAM" id="SignalP"/>
    </source>
</evidence>
<dbReference type="OrthoDB" id="7452977at2759"/>